<dbReference type="OrthoDB" id="2640446at2759"/>
<name>A0A9Q3GUV0_9BASI</name>
<gene>
    <name evidence="1" type="ORF">O181_019559</name>
</gene>
<evidence type="ECO:0000313" key="1">
    <source>
        <dbReference type="EMBL" id="MBW0479844.1"/>
    </source>
</evidence>
<comment type="caution">
    <text evidence="1">The sequence shown here is derived from an EMBL/GenBank/DDBJ whole genome shotgun (WGS) entry which is preliminary data.</text>
</comment>
<dbReference type="AlphaFoldDB" id="A0A9Q3GUV0"/>
<sequence length="124" mass="13655">MTGGRLLWEPRTNKMVQSASAVFPQFQSSNKGCLSSAKGSLAHVLNEMLLGEVPMEKYFDAENVAINLLILAKDVSIPGHLGQALSGLHWEEWEKACQAELDQMAAREVWYAIAKNLGMKTIGH</sequence>
<protein>
    <submittedName>
        <fullName evidence="1">Uncharacterized protein</fullName>
    </submittedName>
</protein>
<dbReference type="Proteomes" id="UP000765509">
    <property type="component" value="Unassembled WGS sequence"/>
</dbReference>
<reference evidence="1" key="1">
    <citation type="submission" date="2021-03" db="EMBL/GenBank/DDBJ databases">
        <title>Draft genome sequence of rust myrtle Austropuccinia psidii MF-1, a brazilian biotype.</title>
        <authorList>
            <person name="Quecine M.C."/>
            <person name="Pachon D.M.R."/>
            <person name="Bonatelli M.L."/>
            <person name="Correr F.H."/>
            <person name="Franceschini L.M."/>
            <person name="Leite T.F."/>
            <person name="Margarido G.R.A."/>
            <person name="Almeida C.A."/>
            <person name="Ferrarezi J.A."/>
            <person name="Labate C.A."/>
        </authorList>
    </citation>
    <scope>NUCLEOTIDE SEQUENCE</scope>
    <source>
        <strain evidence="1">MF-1</strain>
    </source>
</reference>
<accession>A0A9Q3GUV0</accession>
<organism evidence="1 2">
    <name type="scientific">Austropuccinia psidii MF-1</name>
    <dbReference type="NCBI Taxonomy" id="1389203"/>
    <lineage>
        <taxon>Eukaryota</taxon>
        <taxon>Fungi</taxon>
        <taxon>Dikarya</taxon>
        <taxon>Basidiomycota</taxon>
        <taxon>Pucciniomycotina</taxon>
        <taxon>Pucciniomycetes</taxon>
        <taxon>Pucciniales</taxon>
        <taxon>Sphaerophragmiaceae</taxon>
        <taxon>Austropuccinia</taxon>
    </lineage>
</organism>
<proteinExistence type="predicted"/>
<evidence type="ECO:0000313" key="2">
    <source>
        <dbReference type="Proteomes" id="UP000765509"/>
    </source>
</evidence>
<keyword evidence="2" id="KW-1185">Reference proteome</keyword>
<dbReference type="EMBL" id="AVOT02005738">
    <property type="protein sequence ID" value="MBW0479844.1"/>
    <property type="molecule type" value="Genomic_DNA"/>
</dbReference>